<protein>
    <submittedName>
        <fullName evidence="3">SDR family NAD(P)-dependent oxidoreductase</fullName>
    </submittedName>
</protein>
<dbReference type="InterPro" id="IPR002347">
    <property type="entry name" value="SDR_fam"/>
</dbReference>
<dbReference type="InterPro" id="IPR036291">
    <property type="entry name" value="NAD(P)-bd_dom_sf"/>
</dbReference>
<dbReference type="GO" id="GO:0016020">
    <property type="term" value="C:membrane"/>
    <property type="evidence" value="ECO:0007669"/>
    <property type="project" value="TreeGrafter"/>
</dbReference>
<dbReference type="PRINTS" id="PR00081">
    <property type="entry name" value="GDHRDH"/>
</dbReference>
<evidence type="ECO:0000256" key="2">
    <source>
        <dbReference type="ARBA" id="ARBA00023002"/>
    </source>
</evidence>
<dbReference type="PROSITE" id="PS00061">
    <property type="entry name" value="ADH_SHORT"/>
    <property type="match status" value="1"/>
</dbReference>
<evidence type="ECO:0000256" key="1">
    <source>
        <dbReference type="ARBA" id="ARBA00006484"/>
    </source>
</evidence>
<evidence type="ECO:0000313" key="4">
    <source>
        <dbReference type="Proteomes" id="UP000266441"/>
    </source>
</evidence>
<dbReference type="AlphaFoldDB" id="A0A399D3A3"/>
<dbReference type="InterPro" id="IPR020904">
    <property type="entry name" value="Sc_DH/Rdtase_CS"/>
</dbReference>
<dbReference type="RefSeq" id="WP_119350345.1">
    <property type="nucleotide sequence ID" value="NZ_QWET01000008.1"/>
</dbReference>
<comment type="caution">
    <text evidence="3">The sequence shown here is derived from an EMBL/GenBank/DDBJ whole genome shotgun (WGS) entry which is preliminary data.</text>
</comment>
<dbReference type="GO" id="GO:0016491">
    <property type="term" value="F:oxidoreductase activity"/>
    <property type="evidence" value="ECO:0007669"/>
    <property type="project" value="UniProtKB-KW"/>
</dbReference>
<accession>A0A399D3A3</accession>
<dbReference type="Pfam" id="PF00106">
    <property type="entry name" value="adh_short"/>
    <property type="match status" value="1"/>
</dbReference>
<dbReference type="PANTHER" id="PTHR44196:SF1">
    <property type="entry name" value="DEHYDROGENASE_REDUCTASE SDR FAMILY MEMBER 7B"/>
    <property type="match status" value="1"/>
</dbReference>
<dbReference type="OrthoDB" id="9775296at2"/>
<dbReference type="SUPFAM" id="SSF51735">
    <property type="entry name" value="NAD(P)-binding Rossmann-fold domains"/>
    <property type="match status" value="1"/>
</dbReference>
<proteinExistence type="inferred from homology"/>
<dbReference type="EMBL" id="QWET01000008">
    <property type="protein sequence ID" value="RIH64880.1"/>
    <property type="molecule type" value="Genomic_DNA"/>
</dbReference>
<organism evidence="3 4">
    <name type="scientific">Mariniphaga sediminis</name>
    <dbReference type="NCBI Taxonomy" id="1628158"/>
    <lineage>
        <taxon>Bacteria</taxon>
        <taxon>Pseudomonadati</taxon>
        <taxon>Bacteroidota</taxon>
        <taxon>Bacteroidia</taxon>
        <taxon>Marinilabiliales</taxon>
        <taxon>Prolixibacteraceae</taxon>
        <taxon>Mariniphaga</taxon>
    </lineage>
</organism>
<sequence length="264" mass="28983">MDFFAKNIWITGASSGIGKAVAIEISKAKTNLILSGRNESKLKEVAAQCKKNGSTAQVILFDLGDEKSVVSAAEAVLSKKIKIDALYHFGGISQRSFVNETPLDIDRKIFEVNFFGTVALTKAVLSRMAENGGGQIAVTSSIVGKFGFPYRSAYAASKHALHGFFESLRAENKKNNIRVSVIIPGRIKTDISLNAIDKNGQPHSKMDEGQEKGKSAETTAKIICRKLKKEQKEILVGGTELLMVYIRRFIPSLYYYMSSRVKPL</sequence>
<evidence type="ECO:0000313" key="3">
    <source>
        <dbReference type="EMBL" id="RIH64880.1"/>
    </source>
</evidence>
<keyword evidence="2" id="KW-0560">Oxidoreductase</keyword>
<comment type="similarity">
    <text evidence="1">Belongs to the short-chain dehydrogenases/reductases (SDR) family.</text>
</comment>
<keyword evidence="4" id="KW-1185">Reference proteome</keyword>
<dbReference type="PANTHER" id="PTHR44196">
    <property type="entry name" value="DEHYDROGENASE/REDUCTASE SDR FAMILY MEMBER 7B"/>
    <property type="match status" value="1"/>
</dbReference>
<dbReference type="Proteomes" id="UP000266441">
    <property type="component" value="Unassembled WGS sequence"/>
</dbReference>
<reference evidence="3 4" key="1">
    <citation type="journal article" date="2015" name="Int. J. Syst. Evol. Microbiol.">
        <title>Mariniphaga sediminis sp. nov., isolated from coastal sediment.</title>
        <authorList>
            <person name="Wang F.Q."/>
            <person name="Shen Q.Y."/>
            <person name="Chen G.J."/>
            <person name="Du Z.J."/>
        </authorList>
    </citation>
    <scope>NUCLEOTIDE SEQUENCE [LARGE SCALE GENOMIC DNA]</scope>
    <source>
        <strain evidence="3 4">SY21</strain>
    </source>
</reference>
<name>A0A399D3A3_9BACT</name>
<dbReference type="Gene3D" id="3.40.50.720">
    <property type="entry name" value="NAD(P)-binding Rossmann-like Domain"/>
    <property type="match status" value="1"/>
</dbReference>
<gene>
    <name evidence="3" type="ORF">D1164_12630</name>
</gene>